<evidence type="ECO:0000256" key="1">
    <source>
        <dbReference type="ARBA" id="ARBA00001974"/>
    </source>
</evidence>
<protein>
    <recommendedName>
        <fullName evidence="6">Methylenetetrahydrofolate reductase</fullName>
    </recommendedName>
</protein>
<keyword evidence="3 6" id="KW-0285">Flavoprotein</keyword>
<dbReference type="EMBL" id="BAAAMN010000010">
    <property type="protein sequence ID" value="GAA2029389.1"/>
    <property type="molecule type" value="Genomic_DNA"/>
</dbReference>
<evidence type="ECO:0000313" key="8">
    <source>
        <dbReference type="Proteomes" id="UP001501461"/>
    </source>
</evidence>
<sequence length="287" mass="30776">MSPSSTDTSAQALMHDFSLEMTGKDVDAVREAAPLLPQGTRINVTFLGNEDLDMRVTAAKAVKDLGFVPVPHISARRIESEAELKEFLQALADVDAAKHVFAVGGDPAEPMGPYGSALEMIESGVFPEFGVEEVSIAGYPEGHQHMADDDFLRETQHKLSALTEQNLSSGIITQFGFDIDPVAAWLNDLAAKDITAPVRIGVPGPAGIRRLLKFAKRFGVGASAGVALKYGFSLTNLIGTAGPDKFLNELASTTQETNFQGDVSVHFYTFGGITNTAEWAKDFTENL</sequence>
<gene>
    <name evidence="7" type="ORF">GCM10009720_06620</name>
</gene>
<dbReference type="Proteomes" id="UP001501461">
    <property type="component" value="Unassembled WGS sequence"/>
</dbReference>
<evidence type="ECO:0000256" key="3">
    <source>
        <dbReference type="ARBA" id="ARBA00022630"/>
    </source>
</evidence>
<proteinExistence type="inferred from homology"/>
<accession>A0ABP5FQ42</accession>
<comment type="cofactor">
    <cofactor evidence="1 6">
        <name>FAD</name>
        <dbReference type="ChEBI" id="CHEBI:57692"/>
    </cofactor>
</comment>
<evidence type="ECO:0000256" key="2">
    <source>
        <dbReference type="ARBA" id="ARBA00004777"/>
    </source>
</evidence>
<name>A0ABP5FQ42_9MICC</name>
<evidence type="ECO:0000256" key="6">
    <source>
        <dbReference type="RuleBase" id="RU003862"/>
    </source>
</evidence>
<comment type="caution">
    <text evidence="7">The sequence shown here is derived from an EMBL/GenBank/DDBJ whole genome shotgun (WGS) entry which is preliminary data.</text>
</comment>
<reference evidence="8" key="1">
    <citation type="journal article" date="2019" name="Int. J. Syst. Evol. Microbiol.">
        <title>The Global Catalogue of Microorganisms (GCM) 10K type strain sequencing project: providing services to taxonomists for standard genome sequencing and annotation.</title>
        <authorList>
            <consortium name="The Broad Institute Genomics Platform"/>
            <consortium name="The Broad Institute Genome Sequencing Center for Infectious Disease"/>
            <person name="Wu L."/>
            <person name="Ma J."/>
        </authorList>
    </citation>
    <scope>NUCLEOTIDE SEQUENCE [LARGE SCALE GENOMIC DNA]</scope>
    <source>
        <strain evidence="8">JCM 13595</strain>
    </source>
</reference>
<comment type="pathway">
    <text evidence="2 6">One-carbon metabolism; tetrahydrofolate interconversion.</text>
</comment>
<keyword evidence="8" id="KW-1185">Reference proteome</keyword>
<dbReference type="InterPro" id="IPR029041">
    <property type="entry name" value="FAD-linked_oxidoreductase-like"/>
</dbReference>
<dbReference type="SUPFAM" id="SSF51730">
    <property type="entry name" value="FAD-linked oxidoreductase"/>
    <property type="match status" value="1"/>
</dbReference>
<evidence type="ECO:0000256" key="5">
    <source>
        <dbReference type="ARBA" id="ARBA00023002"/>
    </source>
</evidence>
<dbReference type="InterPro" id="IPR003171">
    <property type="entry name" value="Mehydrof_redctse-like"/>
</dbReference>
<comment type="similarity">
    <text evidence="6">Belongs to the methylenetetrahydrofolate reductase family.</text>
</comment>
<evidence type="ECO:0000313" key="7">
    <source>
        <dbReference type="EMBL" id="GAA2029389.1"/>
    </source>
</evidence>
<dbReference type="Gene3D" id="3.20.20.220">
    <property type="match status" value="1"/>
</dbReference>
<dbReference type="Pfam" id="PF02219">
    <property type="entry name" value="MTHFR"/>
    <property type="match status" value="1"/>
</dbReference>
<evidence type="ECO:0000256" key="4">
    <source>
        <dbReference type="ARBA" id="ARBA00022827"/>
    </source>
</evidence>
<dbReference type="RefSeq" id="WP_343956171.1">
    <property type="nucleotide sequence ID" value="NZ_BAAAMN010000010.1"/>
</dbReference>
<organism evidence="7 8">
    <name type="scientific">Yaniella flava</name>
    <dbReference type="NCBI Taxonomy" id="287930"/>
    <lineage>
        <taxon>Bacteria</taxon>
        <taxon>Bacillati</taxon>
        <taxon>Actinomycetota</taxon>
        <taxon>Actinomycetes</taxon>
        <taxon>Micrococcales</taxon>
        <taxon>Micrococcaceae</taxon>
        <taxon>Yaniella</taxon>
    </lineage>
</organism>
<keyword evidence="5 6" id="KW-0560">Oxidoreductase</keyword>
<keyword evidence="4 6" id="KW-0274">FAD</keyword>